<dbReference type="Proteomes" id="UP001597063">
    <property type="component" value="Unassembled WGS sequence"/>
</dbReference>
<feature type="domain" description="DUF397" evidence="1">
    <location>
        <begin position="6"/>
        <end position="58"/>
    </location>
</feature>
<comment type="caution">
    <text evidence="2">The sequence shown here is derived from an EMBL/GenBank/DDBJ whole genome shotgun (WGS) entry which is preliminary data.</text>
</comment>
<dbReference type="Pfam" id="PF04149">
    <property type="entry name" value="DUF397"/>
    <property type="match status" value="1"/>
</dbReference>
<evidence type="ECO:0000313" key="3">
    <source>
        <dbReference type="Proteomes" id="UP001597063"/>
    </source>
</evidence>
<organism evidence="2 3">
    <name type="scientific">Actinomadura fibrosa</name>
    <dbReference type="NCBI Taxonomy" id="111802"/>
    <lineage>
        <taxon>Bacteria</taxon>
        <taxon>Bacillati</taxon>
        <taxon>Actinomycetota</taxon>
        <taxon>Actinomycetes</taxon>
        <taxon>Streptosporangiales</taxon>
        <taxon>Thermomonosporaceae</taxon>
        <taxon>Actinomadura</taxon>
    </lineage>
</organism>
<dbReference type="RefSeq" id="WP_131760306.1">
    <property type="nucleotide sequence ID" value="NZ_CAACUY010000110.1"/>
</dbReference>
<keyword evidence="3" id="KW-1185">Reference proteome</keyword>
<dbReference type="EMBL" id="JBHTGP010000015">
    <property type="protein sequence ID" value="MFD0688815.1"/>
    <property type="molecule type" value="Genomic_DNA"/>
</dbReference>
<gene>
    <name evidence="2" type="ORF">ACFQZM_30275</name>
</gene>
<name>A0ABW2XWD3_9ACTN</name>
<protein>
    <submittedName>
        <fullName evidence="2">DUF397 domain-containing protein</fullName>
    </submittedName>
</protein>
<accession>A0ABW2XWD3</accession>
<evidence type="ECO:0000259" key="1">
    <source>
        <dbReference type="Pfam" id="PF04149"/>
    </source>
</evidence>
<proteinExistence type="predicted"/>
<sequence>MGDVTAWRKAARSNDQGGSCVEVAAFAGAVGLRDSKDPGGPKFLLAKDDFRALLAHLKQH</sequence>
<evidence type="ECO:0000313" key="2">
    <source>
        <dbReference type="EMBL" id="MFD0688815.1"/>
    </source>
</evidence>
<reference evidence="3" key="1">
    <citation type="journal article" date="2019" name="Int. J. Syst. Evol. Microbiol.">
        <title>The Global Catalogue of Microorganisms (GCM) 10K type strain sequencing project: providing services to taxonomists for standard genome sequencing and annotation.</title>
        <authorList>
            <consortium name="The Broad Institute Genomics Platform"/>
            <consortium name="The Broad Institute Genome Sequencing Center for Infectious Disease"/>
            <person name="Wu L."/>
            <person name="Ma J."/>
        </authorList>
    </citation>
    <scope>NUCLEOTIDE SEQUENCE [LARGE SCALE GENOMIC DNA]</scope>
    <source>
        <strain evidence="3">JCM 9371</strain>
    </source>
</reference>
<dbReference type="InterPro" id="IPR007278">
    <property type="entry name" value="DUF397"/>
</dbReference>